<evidence type="ECO:0000256" key="1">
    <source>
        <dbReference type="SAM" id="Coils"/>
    </source>
</evidence>
<feature type="coiled-coil region" evidence="1">
    <location>
        <begin position="64"/>
        <end position="98"/>
    </location>
</feature>
<comment type="caution">
    <text evidence="2">The sequence shown here is derived from an EMBL/GenBank/DDBJ whole genome shotgun (WGS) entry which is preliminary data.</text>
</comment>
<sequence>MHVETSSPEFVNVVKQIALQVLRDALTETPPKSEISLLLYAHVKDMQSFRDSVQSRLSGIEHEMVEVKERLTNVETTMVEVKERLTNVETTIVEVKERLTNVETTMMTKEYWDSEKLRLLEGIGIKFMEVLSAQKGDTSS</sequence>
<dbReference type="AlphaFoldDB" id="A0A0F3GRE7"/>
<proteinExistence type="predicted"/>
<dbReference type="Gene3D" id="1.20.5.1070">
    <property type="entry name" value="Head and neck region of the ectodomain of NDV fusion glycoprotein"/>
    <property type="match status" value="1"/>
</dbReference>
<dbReference type="Proteomes" id="UP000033423">
    <property type="component" value="Unassembled WGS sequence"/>
</dbReference>
<evidence type="ECO:0000313" key="2">
    <source>
        <dbReference type="EMBL" id="KJU84529.1"/>
    </source>
</evidence>
<protein>
    <submittedName>
        <fullName evidence="2">Uncharacterized protein</fullName>
    </submittedName>
</protein>
<gene>
    <name evidence="2" type="ORF">MBAV_003274</name>
</gene>
<accession>A0A0F3GRE7</accession>
<dbReference type="SUPFAM" id="SSF57997">
    <property type="entry name" value="Tropomyosin"/>
    <property type="match status" value="1"/>
</dbReference>
<reference evidence="2 3" key="1">
    <citation type="submission" date="2015-02" db="EMBL/GenBank/DDBJ databases">
        <title>Single-cell genomics of uncultivated deep-branching MTB reveals a conserved set of magnetosome genes.</title>
        <authorList>
            <person name="Kolinko S."/>
            <person name="Richter M."/>
            <person name="Glockner F.O."/>
            <person name="Brachmann A."/>
            <person name="Schuler D."/>
        </authorList>
    </citation>
    <scope>NUCLEOTIDE SEQUENCE [LARGE SCALE GENOMIC DNA]</scope>
    <source>
        <strain evidence="2">TM-1</strain>
    </source>
</reference>
<organism evidence="2 3">
    <name type="scientific">Candidatus Magnetobacterium bavaricum</name>
    <dbReference type="NCBI Taxonomy" id="29290"/>
    <lineage>
        <taxon>Bacteria</taxon>
        <taxon>Pseudomonadati</taxon>
        <taxon>Nitrospirota</taxon>
        <taxon>Thermodesulfovibrionia</taxon>
        <taxon>Thermodesulfovibrionales</taxon>
        <taxon>Candidatus Magnetobacteriaceae</taxon>
        <taxon>Candidatus Magnetobacterium</taxon>
    </lineage>
</organism>
<dbReference type="EMBL" id="LACI01001406">
    <property type="protein sequence ID" value="KJU84529.1"/>
    <property type="molecule type" value="Genomic_DNA"/>
</dbReference>
<keyword evidence="3" id="KW-1185">Reference proteome</keyword>
<evidence type="ECO:0000313" key="3">
    <source>
        <dbReference type="Proteomes" id="UP000033423"/>
    </source>
</evidence>
<name>A0A0F3GRE7_9BACT</name>
<keyword evidence="1" id="KW-0175">Coiled coil</keyword>